<keyword evidence="1" id="KW-0812">Transmembrane</keyword>
<protein>
    <submittedName>
        <fullName evidence="2">Uncharacterized protein</fullName>
    </submittedName>
</protein>
<name>M0IHC7_9EURY</name>
<dbReference type="OrthoDB" id="157531at2157"/>
<keyword evidence="1" id="KW-1133">Transmembrane helix</keyword>
<dbReference type="Pfam" id="PF24377">
    <property type="entry name" value="DUF7533"/>
    <property type="match status" value="1"/>
</dbReference>
<comment type="caution">
    <text evidence="2">The sequence shown here is derived from an EMBL/GenBank/DDBJ whole genome shotgun (WGS) entry which is preliminary data.</text>
</comment>
<keyword evidence="1" id="KW-0472">Membrane</keyword>
<accession>M0IHC7</accession>
<dbReference type="PATRIC" id="fig|662479.7.peg.1475"/>
<feature type="transmembrane region" description="Helical" evidence="1">
    <location>
        <begin position="34"/>
        <end position="54"/>
    </location>
</feature>
<dbReference type="RefSeq" id="WP_008319679.1">
    <property type="nucleotide sequence ID" value="NZ_AOLN01000011.1"/>
</dbReference>
<evidence type="ECO:0000256" key="1">
    <source>
        <dbReference type="SAM" id="Phobius"/>
    </source>
</evidence>
<dbReference type="AlphaFoldDB" id="M0IHC7"/>
<proteinExistence type="predicted"/>
<reference evidence="2 3" key="1">
    <citation type="journal article" date="2014" name="PLoS Genet.">
        <title>Phylogenetically driven sequencing of extremely halophilic archaea reveals strategies for static and dynamic osmo-response.</title>
        <authorList>
            <person name="Becker E.A."/>
            <person name="Seitzer P.M."/>
            <person name="Tritt A."/>
            <person name="Larsen D."/>
            <person name="Krusor M."/>
            <person name="Yao A.I."/>
            <person name="Wu D."/>
            <person name="Madern D."/>
            <person name="Eisen J.A."/>
            <person name="Darling A.E."/>
            <person name="Facciotti M.T."/>
        </authorList>
    </citation>
    <scope>NUCLEOTIDE SEQUENCE [LARGE SCALE GENOMIC DNA]</scope>
    <source>
        <strain evidence="2 3">ATCC BAA-1512</strain>
    </source>
</reference>
<dbReference type="Proteomes" id="UP000011550">
    <property type="component" value="Unassembled WGS sequence"/>
</dbReference>
<evidence type="ECO:0000313" key="2">
    <source>
        <dbReference type="EMBL" id="ELZ94864.1"/>
    </source>
</evidence>
<evidence type="ECO:0000313" key="3">
    <source>
        <dbReference type="Proteomes" id="UP000011550"/>
    </source>
</evidence>
<organism evidence="2 3">
    <name type="scientific">Haloferax mucosum ATCC BAA-1512</name>
    <dbReference type="NCBI Taxonomy" id="662479"/>
    <lineage>
        <taxon>Archaea</taxon>
        <taxon>Methanobacteriati</taxon>
        <taxon>Methanobacteriota</taxon>
        <taxon>Stenosarchaea group</taxon>
        <taxon>Halobacteria</taxon>
        <taxon>Halobacteriales</taxon>
        <taxon>Haloferacaceae</taxon>
        <taxon>Haloferax</taxon>
    </lineage>
</organism>
<dbReference type="InterPro" id="IPR055955">
    <property type="entry name" value="DUF7533"/>
</dbReference>
<keyword evidence="3" id="KW-1185">Reference proteome</keyword>
<sequence length="80" mass="8335">MGLGILEMVGLGATLIFALPVGIYGINRLADGQMLFGGGMVLLAVLMVTLPRYLTTPQDLPSMAAEKVVGGVTKNADDEQ</sequence>
<feature type="transmembrane region" description="Helical" evidence="1">
    <location>
        <begin position="6"/>
        <end position="27"/>
    </location>
</feature>
<dbReference type="EMBL" id="AOLN01000011">
    <property type="protein sequence ID" value="ELZ94864.1"/>
    <property type="molecule type" value="Genomic_DNA"/>
</dbReference>
<gene>
    <name evidence="2" type="ORF">C440_07307</name>
</gene>